<keyword evidence="2" id="KW-0677">Repeat</keyword>
<dbReference type="PANTHER" id="PTHR46652">
    <property type="entry name" value="LEUCINE-RICH REPEAT AND IQ DOMAIN-CONTAINING PROTEIN 1-RELATED"/>
    <property type="match status" value="1"/>
</dbReference>
<protein>
    <submittedName>
        <fullName evidence="4">Leucine-rich repeat domain-containing protein</fullName>
    </submittedName>
</protein>
<sequence length="316" mass="34538">MITKSTINMLKGKSILALSLLVMFFASCDQSDDPEPIQDDPDDEVVVIADSELMEILMEELNVNNPSNLTVGRMKQLETLNISNSVVTSLNGLEAAENLKVILARSVEVEDLTPISSLSELEELDMRDALLPTSLSFLSPLENLRSIDFQNTAVADISALSGKNTLTHINLRETDVTDISPLEGMTQLMFLNLNRAGGGNGISNPEITIPMENLYYLSLRNTTVGDDLFAEIMANKTQLVETNVRNTGITSVAPLVQVFEAGAFTQGLSDQYNNKISLDLQNNAITDLCLISPWVDNFPEGELEWSAVAGDFSECD</sequence>
<keyword evidence="3" id="KW-0732">Signal</keyword>
<proteinExistence type="predicted"/>
<dbReference type="EMBL" id="RPHB01000009">
    <property type="protein sequence ID" value="MBW3469640.1"/>
    <property type="molecule type" value="Genomic_DNA"/>
</dbReference>
<dbReference type="InterPro" id="IPR050836">
    <property type="entry name" value="SDS22/Internalin_LRR"/>
</dbReference>
<dbReference type="AlphaFoldDB" id="A0A951IYU7"/>
<accession>A0A951IYU7</accession>
<keyword evidence="5" id="KW-1185">Reference proteome</keyword>
<comment type="caution">
    <text evidence="4">The sequence shown here is derived from an EMBL/GenBank/DDBJ whole genome shotgun (WGS) entry which is preliminary data.</text>
</comment>
<evidence type="ECO:0000256" key="1">
    <source>
        <dbReference type="ARBA" id="ARBA00022614"/>
    </source>
</evidence>
<keyword evidence="1" id="KW-0433">Leucine-rich repeat</keyword>
<gene>
    <name evidence="4" type="ORF">EGN73_17740</name>
</gene>
<reference evidence="4 5" key="1">
    <citation type="journal article" date="2020" name="Syst. Appl. Microbiol.">
        <title>Arthrospiribacter ruber gen. nov., sp. nov., a novel bacterium isolated from Arthrospira cultures.</title>
        <authorList>
            <person name="Waleron M."/>
            <person name="Misztak A."/>
            <person name="Waleron M.M."/>
            <person name="Furmaniak M."/>
            <person name="Mrozik A."/>
            <person name="Waleron K."/>
        </authorList>
    </citation>
    <scope>NUCLEOTIDE SEQUENCE [LARGE SCALE GENOMIC DNA]</scope>
    <source>
        <strain evidence="4 5">DPMB0001</strain>
    </source>
</reference>
<evidence type="ECO:0000256" key="2">
    <source>
        <dbReference type="ARBA" id="ARBA00022737"/>
    </source>
</evidence>
<organism evidence="4 5">
    <name type="scientific">Arthrospiribacter ruber</name>
    <dbReference type="NCBI Taxonomy" id="2487934"/>
    <lineage>
        <taxon>Bacteria</taxon>
        <taxon>Pseudomonadati</taxon>
        <taxon>Bacteroidota</taxon>
        <taxon>Cytophagia</taxon>
        <taxon>Cytophagales</taxon>
        <taxon>Cyclobacteriaceae</taxon>
        <taxon>Arthrospiribacter</taxon>
    </lineage>
</organism>
<feature type="signal peptide" evidence="3">
    <location>
        <begin position="1"/>
        <end position="28"/>
    </location>
</feature>
<evidence type="ECO:0000256" key="3">
    <source>
        <dbReference type="SAM" id="SignalP"/>
    </source>
</evidence>
<evidence type="ECO:0000313" key="5">
    <source>
        <dbReference type="Proteomes" id="UP000727490"/>
    </source>
</evidence>
<evidence type="ECO:0000313" key="4">
    <source>
        <dbReference type="EMBL" id="MBW3469640.1"/>
    </source>
</evidence>
<feature type="chain" id="PRO_5037001489" evidence="3">
    <location>
        <begin position="29"/>
        <end position="316"/>
    </location>
</feature>
<dbReference type="Proteomes" id="UP000727490">
    <property type="component" value="Unassembled WGS sequence"/>
</dbReference>
<name>A0A951IYU7_9BACT</name>
<dbReference type="PROSITE" id="PS51257">
    <property type="entry name" value="PROKAR_LIPOPROTEIN"/>
    <property type="match status" value="1"/>
</dbReference>
<dbReference type="PANTHER" id="PTHR46652:SF3">
    <property type="entry name" value="LEUCINE-RICH REPEAT-CONTAINING PROTEIN 9"/>
    <property type="match status" value="1"/>
</dbReference>